<name>A0A2N0QBJ9_9GLOM</name>
<dbReference type="VEuPathDB" id="FungiDB:FUN_007032"/>
<dbReference type="VEuPathDB" id="FungiDB:RhiirA1_441923"/>
<organism evidence="1 2">
    <name type="scientific">Rhizophagus irregularis</name>
    <dbReference type="NCBI Taxonomy" id="588596"/>
    <lineage>
        <taxon>Eukaryota</taxon>
        <taxon>Fungi</taxon>
        <taxon>Fungi incertae sedis</taxon>
        <taxon>Mucoromycota</taxon>
        <taxon>Glomeromycotina</taxon>
        <taxon>Glomeromycetes</taxon>
        <taxon>Glomerales</taxon>
        <taxon>Glomeraceae</taxon>
        <taxon>Rhizophagus</taxon>
    </lineage>
</organism>
<gene>
    <name evidence="1" type="ORF">RhiirA5_406978</name>
</gene>
<sequence>MIDKHRPSKLEVDGLFYPIALKFKLIGRCHSKENAINNWMCKEWCMQFIDAGRLPVNNEPLWTTNNYMERINQTIEATYSGKQSVLTFVERLYGVTLMRENIMEQNTGRVIYEAGLITVQLSMHNL</sequence>
<dbReference type="AlphaFoldDB" id="A0A2N0QBJ9"/>
<reference evidence="1 2" key="2">
    <citation type="submission" date="2017-09" db="EMBL/GenBank/DDBJ databases">
        <title>Extensive intraspecific genome diversity in a model arbuscular mycorrhizal fungus.</title>
        <authorList>
            <person name="Chen E.C."/>
            <person name="Morin E."/>
            <person name="Beaudet D."/>
            <person name="Noel J."/>
            <person name="Ndikumana S."/>
            <person name="Charron P."/>
            <person name="St-Onge C."/>
            <person name="Giorgi J."/>
            <person name="Grigoriev I.V."/>
            <person name="Roux C."/>
            <person name="Martin F.M."/>
            <person name="Corradi N."/>
        </authorList>
    </citation>
    <scope>NUCLEOTIDE SEQUENCE [LARGE SCALE GENOMIC DNA]</scope>
    <source>
        <strain evidence="1 2">A5</strain>
    </source>
</reference>
<dbReference type="EMBL" id="LLXJ01000046">
    <property type="protein sequence ID" value="PKC16450.1"/>
    <property type="molecule type" value="Genomic_DNA"/>
</dbReference>
<comment type="caution">
    <text evidence="1">The sequence shown here is derived from an EMBL/GenBank/DDBJ whole genome shotgun (WGS) entry which is preliminary data.</text>
</comment>
<proteinExistence type="predicted"/>
<reference evidence="1 2" key="1">
    <citation type="submission" date="2016-04" db="EMBL/GenBank/DDBJ databases">
        <title>Genome analyses suggest a sexual origin of heterokaryosis in a supposedly ancient asexual fungus.</title>
        <authorList>
            <person name="Ropars J."/>
            <person name="Sedzielewska K."/>
            <person name="Noel J."/>
            <person name="Charron P."/>
            <person name="Farinelli L."/>
            <person name="Marton T."/>
            <person name="Kruger M."/>
            <person name="Pelin A."/>
            <person name="Brachmann A."/>
            <person name="Corradi N."/>
        </authorList>
    </citation>
    <scope>NUCLEOTIDE SEQUENCE [LARGE SCALE GENOMIC DNA]</scope>
    <source>
        <strain evidence="1 2">A5</strain>
    </source>
</reference>
<evidence type="ECO:0000313" key="2">
    <source>
        <dbReference type="Proteomes" id="UP000232722"/>
    </source>
</evidence>
<accession>A0A2N0QBJ9</accession>
<protein>
    <submittedName>
        <fullName evidence="1">Uncharacterized protein</fullName>
    </submittedName>
</protein>
<evidence type="ECO:0000313" key="1">
    <source>
        <dbReference type="EMBL" id="PKC16450.1"/>
    </source>
</evidence>
<dbReference type="Proteomes" id="UP000232722">
    <property type="component" value="Unassembled WGS sequence"/>
</dbReference>